<evidence type="ECO:0008006" key="3">
    <source>
        <dbReference type="Google" id="ProtNLM"/>
    </source>
</evidence>
<dbReference type="InterPro" id="IPR016024">
    <property type="entry name" value="ARM-type_fold"/>
</dbReference>
<evidence type="ECO:0000313" key="2">
    <source>
        <dbReference type="Proteomes" id="UP001206013"/>
    </source>
</evidence>
<dbReference type="Proteomes" id="UP001206013">
    <property type="component" value="Unassembled WGS sequence"/>
</dbReference>
<accession>A0AAW5K036</accession>
<dbReference type="SUPFAM" id="SSF48371">
    <property type="entry name" value="ARM repeat"/>
    <property type="match status" value="1"/>
</dbReference>
<comment type="caution">
    <text evidence="1">The sequence shown here is derived from an EMBL/GenBank/DDBJ whole genome shotgun (WGS) entry which is preliminary data.</text>
</comment>
<reference evidence="1" key="1">
    <citation type="submission" date="2022-06" db="EMBL/GenBank/DDBJ databases">
        <title>Isolation of gut microbiota from human fecal samples.</title>
        <authorList>
            <person name="Pamer E.G."/>
            <person name="Barat B."/>
            <person name="Waligurski E."/>
            <person name="Medina S."/>
            <person name="Paddock L."/>
            <person name="Mostad J."/>
        </authorList>
    </citation>
    <scope>NUCLEOTIDE SEQUENCE</scope>
    <source>
        <strain evidence="1">SL.1.01</strain>
    </source>
</reference>
<dbReference type="Gene3D" id="1.25.10.10">
    <property type="entry name" value="Leucine-rich Repeat Variant"/>
    <property type="match status" value="1"/>
</dbReference>
<proteinExistence type="predicted"/>
<dbReference type="InterPro" id="IPR011989">
    <property type="entry name" value="ARM-like"/>
</dbReference>
<gene>
    <name evidence="1" type="ORF">NE692_09535</name>
</gene>
<evidence type="ECO:0000313" key="1">
    <source>
        <dbReference type="EMBL" id="MCQ4793692.1"/>
    </source>
</evidence>
<dbReference type="AlphaFoldDB" id="A0AAW5K036"/>
<name>A0AAW5K036_BIFAD</name>
<protein>
    <recommendedName>
        <fullName evidence="3">HEAT repeat domain-containing protein</fullName>
    </recommendedName>
</protein>
<dbReference type="RefSeq" id="WP_256134692.1">
    <property type="nucleotide sequence ID" value="NZ_JANFYM010000012.1"/>
</dbReference>
<dbReference type="EMBL" id="JANFYM010000012">
    <property type="protein sequence ID" value="MCQ4793692.1"/>
    <property type="molecule type" value="Genomic_DNA"/>
</dbReference>
<sequence length="306" mass="36035">MSDINWNETAVYEFMRFEREPERRVFPDRDITKLAKAGLIQENETGDWTLTQTGEDELANIRQHFNSGKLSELPLKVRNYYFDWRVYDEKKLPVKELSKVALHDRSAEIRKKAATMLNKFSKLDKETSNGLAHDEDYQIRLMAAKNADPHLFFEESDERVVKTLIYNHNFDEECVEHWLDNPNSQIRVQAALLTEDGKVDEVLARLDSQDVAHVLACKPQWATRERVMNAWENADEAGRYRLVKVMRDMPDSFINQAFKSDAYMALHDRLEEYREAVRQVLELGTMFSEDSEIRRKIWERAEREIG</sequence>
<organism evidence="1 2">
    <name type="scientific">Bifidobacterium adolescentis</name>
    <dbReference type="NCBI Taxonomy" id="1680"/>
    <lineage>
        <taxon>Bacteria</taxon>
        <taxon>Bacillati</taxon>
        <taxon>Actinomycetota</taxon>
        <taxon>Actinomycetes</taxon>
        <taxon>Bifidobacteriales</taxon>
        <taxon>Bifidobacteriaceae</taxon>
        <taxon>Bifidobacterium</taxon>
    </lineage>
</organism>